<evidence type="ECO:0000313" key="1">
    <source>
        <dbReference type="EMBL" id="ORX56443.1"/>
    </source>
</evidence>
<dbReference type="EMBL" id="MCGT01000010">
    <property type="protein sequence ID" value="ORX56443.1"/>
    <property type="molecule type" value="Genomic_DNA"/>
</dbReference>
<evidence type="ECO:0000313" key="2">
    <source>
        <dbReference type="Proteomes" id="UP000242146"/>
    </source>
</evidence>
<dbReference type="AlphaFoldDB" id="A0A1X2GLB0"/>
<comment type="caution">
    <text evidence="1">The sequence shown here is derived from an EMBL/GenBank/DDBJ whole genome shotgun (WGS) entry which is preliminary data.</text>
</comment>
<dbReference type="STRING" id="101127.A0A1X2GLB0"/>
<keyword evidence="2" id="KW-1185">Reference proteome</keyword>
<protein>
    <submittedName>
        <fullName evidence="1">Uncharacterized protein</fullName>
    </submittedName>
</protein>
<dbReference type="Proteomes" id="UP000242146">
    <property type="component" value="Unassembled WGS sequence"/>
</dbReference>
<feature type="non-terminal residue" evidence="1">
    <location>
        <position position="148"/>
    </location>
</feature>
<organism evidence="1 2">
    <name type="scientific">Hesseltinella vesiculosa</name>
    <dbReference type="NCBI Taxonomy" id="101127"/>
    <lineage>
        <taxon>Eukaryota</taxon>
        <taxon>Fungi</taxon>
        <taxon>Fungi incertae sedis</taxon>
        <taxon>Mucoromycota</taxon>
        <taxon>Mucoromycotina</taxon>
        <taxon>Mucoromycetes</taxon>
        <taxon>Mucorales</taxon>
        <taxon>Cunninghamellaceae</taxon>
        <taxon>Hesseltinella</taxon>
    </lineage>
</organism>
<accession>A0A1X2GLB0</accession>
<gene>
    <name evidence="1" type="ORF">DM01DRAFT_1268300</name>
</gene>
<sequence>NEFQVSAVDPGRRVTVTAALGDDRNAPIRRVTSKEIQAQAGTKARSIKAEQRKAATMINMDQSPMSFKAWETALPTTRTASCDTYDNHVECLLQNMDNVLDMYGQEHSRDRFAAFRGRQRSHDFAANVLRNSGKKYCRSNRKKTKRNR</sequence>
<proteinExistence type="predicted"/>
<feature type="non-terminal residue" evidence="1">
    <location>
        <position position="1"/>
    </location>
</feature>
<reference evidence="1 2" key="1">
    <citation type="submission" date="2016-07" db="EMBL/GenBank/DDBJ databases">
        <title>Pervasive Adenine N6-methylation of Active Genes in Fungi.</title>
        <authorList>
            <consortium name="DOE Joint Genome Institute"/>
            <person name="Mondo S.J."/>
            <person name="Dannebaum R.O."/>
            <person name="Kuo R.C."/>
            <person name="Labutti K."/>
            <person name="Haridas S."/>
            <person name="Kuo A."/>
            <person name="Salamov A."/>
            <person name="Ahrendt S.R."/>
            <person name="Lipzen A."/>
            <person name="Sullivan W."/>
            <person name="Andreopoulos W.B."/>
            <person name="Clum A."/>
            <person name="Lindquist E."/>
            <person name="Daum C."/>
            <person name="Ramamoorthy G.K."/>
            <person name="Gryganskyi A."/>
            <person name="Culley D."/>
            <person name="Magnuson J.K."/>
            <person name="James T.Y."/>
            <person name="O'Malley M.A."/>
            <person name="Stajich J.E."/>
            <person name="Spatafora J.W."/>
            <person name="Visel A."/>
            <person name="Grigoriev I.V."/>
        </authorList>
    </citation>
    <scope>NUCLEOTIDE SEQUENCE [LARGE SCALE GENOMIC DNA]</scope>
    <source>
        <strain evidence="1 2">NRRL 3301</strain>
    </source>
</reference>
<name>A0A1X2GLB0_9FUNG</name>